<feature type="region of interest" description="Disordered" evidence="4">
    <location>
        <begin position="1779"/>
        <end position="1908"/>
    </location>
</feature>
<feature type="compositionally biased region" description="Low complexity" evidence="4">
    <location>
        <begin position="1597"/>
        <end position="1606"/>
    </location>
</feature>
<name>A0AAD3HL14_9CHLO</name>
<feature type="compositionally biased region" description="Low complexity" evidence="4">
    <location>
        <begin position="1553"/>
        <end position="1576"/>
    </location>
</feature>
<dbReference type="Proteomes" id="UP001054857">
    <property type="component" value="Unassembled WGS sequence"/>
</dbReference>
<feature type="region of interest" description="Disordered" evidence="4">
    <location>
        <begin position="2806"/>
        <end position="2826"/>
    </location>
</feature>
<feature type="compositionally biased region" description="Low complexity" evidence="4">
    <location>
        <begin position="3602"/>
        <end position="3611"/>
    </location>
</feature>
<sequence>MSDQKREFRATDERSRRTSLPQEDAIRSERRVADRDAYQRSNPGFRSPRRSRSPRQSRSPRPLRSRSPSPPSRSRNPPPPSQIPRSPYSVGKGAAQGSDSFRSRRISDGKGDSHHVDERQVPDKQPDGSFQISNPTGPSGRAGLQPRPLANKSAADMGARQAAQTLDEHTAIQTRPLTGRAPKFVSECHPPWQHQPAQQLPRLSDSQATSSTAAHRYCPQQPPPTHITQLHGDAHSGSTKPQPAPLSAHMLPVGARNDRSGEPLTAAQQLPQQLAPLPQWPPLQLCTEPGSEPVQQVQAPSPSSANPQGHGSSPASKGTRPRPSRWDQAPLTSQPKPRLQQEQVNLQALQPPCQDQSNQVQRLDQAGEAAVAGTAGLHHSAESARPFAAACSVQAAASVPEASVPMTVPVVGLPSAETDTAVTARPQGTSGAKAHIDVTKKFGRGVGTRGSHGSLQIPKSPPQTTNFAGVDAQGSAIEVEAPAVPSGAAPGSGSKSSPVGDGPPVPATGATASLPGTSAAAKPPVEVDAAATAAAVETSTAVVEVPRNAVQDAHPATAAPTPEAAAHTTANDGTGEEASLASDKDLPTSTRTAPVTDVPAGADGLDPRDGPSSVPAGEEGAAVAIEDAAARASKGHGAMPGTSGPADNAPALGQHTDVGPQPETQPAAQAAPRAPLEPVLEVMGAAAPVEGTQPNREEVPATQEAAGLAGEPQASMEPRLDPPNALAGPMLQGGEHMAAGVDAAHGLVARVTTTSGDQVVDGGIAGGIAEERAQVQCSGVALLGSSGAADGAHVGGMDQGPSEHGVGSGGEGAAHEADAATAVSDGDVGIPVLDLRLDALVPVDLTAGSPNLPDAPATDLDAPTGREVDCPTAADAAAQADIADGIIDHGDEPQQGMHEAPPQQLPQADNQQEPALPGELEERPLVTVPSAGQPQQPPQDLQQQTLQAGMAVAGQEHAHLQPRDDSQALTLHLEAADREAAGGAIQHGIALTGSGSGQQPGAVLCEPAGPSNNYGRAAGGVGQHAGGVGMDADEPGTAEQRVGSQQEADEDLIPIADIAAARRSSGGGAGDGAEKGDSDAAAGRSAAEERPQQGRQSKPGSPDGARGRRRGDPCLAGLSLSDLSKTGYAQGTRRSSAAGRSAHGVTGADARAVQADRPPLPPPLPTAPPVGNAQGAQRRGGRSNVSSPTASADAAAAATGLDPGRGNGGSKRLRLSDSGAAATSAAGGAARTGPPMRYRSGGGVEAQAAAAPEARAPGGVSPEAASLGRDGTLASRLRSRGAVLSERASPPGEPRTTHAGTAPAKAGGSAAAAAVAAVVGGGGSAPTGRGELGSAAWRRNSQPASELVSSQSPSSEVRLKKIGKDVRIPMDVLARVKKSKKQEITMKVYLDGIHDGTHKISLGKDGRRFYLSQSSPLWVAYDKWCSWGTDESQALLMHLSTTNPASSERPQDTGTRTRSVSAPPRSLQQRRQPRQEAPVTAAEEVERQPQRQQQGPRQLAEKAGGEDAAEANAAVRRMPTMVSGMASTANAMGPGDTAAGRYEGGGDGGAGGARDAAAGQEAAHAEAAAAGGAPDVAARRQRGTAGPESSTGGGGAAALLPLQASGVLPPGHPPMPGQPAQMRLPNQPPPPLALLPPPQQQLPGERCRGVSPDVLAEVLAASAELAQSCRLSSGEPEQAPGLGQASAQEAARTLDREPQDVSPGVQQGQPHATRQEGAAAGALQRTEQQQQPQRQEEGQQPQRQGGVELAVALQALASPFGSPPDEALGAAAAAAELPVAQELPPSGEGQVDAAVGPQGASGTGQVPAETPDTGVAAAAAAGAAANPVPAIAAAPEEAPGRPAAAVAATGTGKRGSAMASGSDGTPARQRRKVNPASPAAAALVTGDGGAGTSSQPQPHPQLQPQLPRLPEPTVQAMSSGNANHEAAAFSDACAATRAPLDGPDDGGREVRPEQVNMPPSELVEMLQRGVMASRGYAADAPASNLPTERQTDAPSGDPRLQRLPAPATPESAAAAAAAPPSLLPQLPSQDHASQPGHMQPPYLLPLHAAHPAGFMLFPGPPLTQAEREEQRLHVLTLLDGLRNVVNDPATPGPAMCGTLMALSNALYMATNLRDAAVQLQQASGMARLPAAGAQPPFPTQPAATASSADAGVPALPPPAPPGPPAAAAEAVVEGLPALAPAPAAQSVALLPAPPPSQQSAAAHTAVAHRALAVLPPEAAAAATAAGSAPPGETSGMAAAAAVAPASVLHGSSDAAQQPSALAAGDAAGQPPGPRYIPLAAPMQLEQAERGGQQQEPQQQEQQQQRQCVVQLPTQQQQRPVSSLPLAGTQATSAAPGLPPALAGRVGVAGNMAQCPRLVRHGSQSPVGEMRINLPEGIPNRPPAAALAEDGRAKREQQQQQQQREQAAEPTRRTSTRAAATKAQENYRKALNIAHSVAAGTQEQHQQQQGPQQERIGPPPPPQQQHVEAPTARCAARAHRKREGGPGSLSGSPEPSPGFAAPTAAALRGSRSPPPPPAAVAARRHSEGGMAAGARNVSGKLAAAAHAHGAQPPAKRARHSIASAQAGPSADGAAATAAGRASKQSRPLAAPPDVRRKGHVSGWEQQLGHVEETAVVDEEEASRSFFRNGHWYPKFKLPGSRPSDEQLYRLDGKPWEPPSLPLYYGMREGIEPGLQLFTLKDHNRIFEPKEKPGGGRSSADAPTPGEVAARAAELSVTGTCHVCGGTFLVASCEWCGQATVCESCYQQHHSRDYTYKELIHKCASCRGCCCCDRKVCGGVKHRPRVRRLRTTLELRKEFAEHALRYATRSSPGSDGGGSSNPAAAASNLNGPTIGRTSNVAGSAAAAGAGTASSAAAAAAGGTAAAAAGVLSLRDYLEMEAAELRAVAAAGGREADVLLVDMDNSQALCDFCATSMAGMHRYCKQCKKDFCLECCSLARSQARGGAASAAVTISTFAATAAAAAGRGGAAGGFAGRGRAGPGGGGGGRGAPCPILECGRPTQLRTHLSKSFMGVLQKAVLRYGSTADPSSSSLGYWDPHLVVMSYAKLSPEVFGGPEAAARAAGSAREAREQLLQRREQAEAAAAGAGVAEEEEEDLIVAAGIPRYVPGTPLPPGYVAAWGRYVLPAEDVRLGWEGDELERPPLPEHALTLQSASQDQAAGPSSSLAPVPLPLASSHPRHTRHIFTPHYDSLQPSSPRFVPYCLLAQQRLARSEPLVVRECRGSSPEIWQPENFRDAVRRGLAGSKGGAGDGGGSSSSPGSDSGGGGGLDELYDCADSFRKVEDISEERFFELYAQPYDPDRQPHMLKLKDYPRKKHFRAVLPQHYEDFVCQLPLPWLTRPDEAPLNLATCLPPWANQTDLGPKAYIAFGTPEEWEGSEERDSVTKLHIDMSDALNLMNHVQPHPQQRGQQQQRAVRRGNEPPQKPGYGGAGAVWDIYSPGDTDNLRSYMRSHAAEFVHQGEQLEAGRIHDPVLDQTFYLNRTHRERLWRDHRVTSWHFEQYEHEAVFIPAGCAHQVRNLTSCIKTAIDFVSPQAVRESLRMVAALRRLPRDPQHCDYDALADDRSDKLQGLLVLFGAVVEHYRTRHPGDFVAARKPAEPPNPTAAAAAAAEASARRPRGPTRGGGGGGAGGRPRNSSRGGRARMKQDEDGGGESEEEEEESSEAEEEGVVMRDGVQEARRQSTSSSRGTGRKRTAATVVDRGAGGRGGRAVGAGAAAVAGRGGGGLGRGGGEASGRRGRRVVHLQEDDEEE</sequence>
<feature type="compositionally biased region" description="Low complexity" evidence="4">
    <location>
        <begin position="482"/>
        <end position="500"/>
    </location>
</feature>
<feature type="compositionally biased region" description="Low complexity" evidence="4">
    <location>
        <begin position="1218"/>
        <end position="1233"/>
    </location>
</feature>
<feature type="region of interest" description="Disordered" evidence="4">
    <location>
        <begin position="3400"/>
        <end position="3430"/>
    </location>
</feature>
<feature type="region of interest" description="Disordered" evidence="4">
    <location>
        <begin position="3590"/>
        <end position="3750"/>
    </location>
</feature>
<dbReference type="GO" id="GO:0046872">
    <property type="term" value="F:metal ion binding"/>
    <property type="evidence" value="ECO:0007669"/>
    <property type="project" value="UniProtKB-KW"/>
</dbReference>
<feature type="region of interest" description="Disordered" evidence="4">
    <location>
        <begin position="887"/>
        <end position="911"/>
    </location>
</feature>
<feature type="region of interest" description="Disordered" evidence="4">
    <location>
        <begin position="2131"/>
        <end position="2168"/>
    </location>
</feature>
<gene>
    <name evidence="6" type="ORF">Agub_g5936</name>
</gene>
<feature type="region of interest" description="Disordered" evidence="4">
    <location>
        <begin position="1936"/>
        <end position="1956"/>
    </location>
</feature>
<evidence type="ECO:0000313" key="7">
    <source>
        <dbReference type="Proteomes" id="UP001054857"/>
    </source>
</evidence>
<feature type="compositionally biased region" description="Low complexity" evidence="4">
    <location>
        <begin position="2283"/>
        <end position="2317"/>
    </location>
</feature>
<dbReference type="PROSITE" id="PS51184">
    <property type="entry name" value="JMJC"/>
    <property type="match status" value="1"/>
</dbReference>
<dbReference type="SMART" id="SM00558">
    <property type="entry name" value="JmjC"/>
    <property type="match status" value="1"/>
</dbReference>
<feature type="compositionally biased region" description="Pro residues" evidence="4">
    <location>
        <begin position="1158"/>
        <end position="1168"/>
    </location>
</feature>
<dbReference type="InterPro" id="IPR045109">
    <property type="entry name" value="LSDs-like"/>
</dbReference>
<evidence type="ECO:0000256" key="2">
    <source>
        <dbReference type="ARBA" id="ARBA00022723"/>
    </source>
</evidence>
<keyword evidence="3" id="KW-0539">Nucleus</keyword>
<feature type="region of interest" description="Disordered" evidence="4">
    <location>
        <begin position="1062"/>
        <end position="1305"/>
    </location>
</feature>
<dbReference type="SUPFAM" id="SSF51197">
    <property type="entry name" value="Clavaminate synthase-like"/>
    <property type="match status" value="1"/>
</dbReference>
<evidence type="ECO:0000259" key="5">
    <source>
        <dbReference type="PROSITE" id="PS51184"/>
    </source>
</evidence>
<proteinExistence type="predicted"/>
<keyword evidence="7" id="KW-1185">Reference proteome</keyword>
<feature type="region of interest" description="Disordered" evidence="4">
    <location>
        <begin position="3149"/>
        <end position="3177"/>
    </location>
</feature>
<feature type="compositionally biased region" description="Gly residues" evidence="4">
    <location>
        <begin position="3620"/>
        <end position="3630"/>
    </location>
</feature>
<feature type="compositionally biased region" description="Pro residues" evidence="4">
    <location>
        <begin position="2154"/>
        <end position="2164"/>
    </location>
</feature>
<feature type="compositionally biased region" description="Gly residues" evidence="4">
    <location>
        <begin position="1020"/>
        <end position="1029"/>
    </location>
</feature>
<feature type="region of interest" description="Disordered" evidence="4">
    <location>
        <begin position="1669"/>
        <end position="1747"/>
    </location>
</feature>
<dbReference type="GO" id="GO:0000785">
    <property type="term" value="C:chromatin"/>
    <property type="evidence" value="ECO:0007669"/>
    <property type="project" value="TreeGrafter"/>
</dbReference>
<feature type="compositionally biased region" description="Basic and acidic residues" evidence="4">
    <location>
        <begin position="1"/>
        <end position="16"/>
    </location>
</feature>
<dbReference type="InterPro" id="IPR003347">
    <property type="entry name" value="JmjC_dom"/>
</dbReference>
<feature type="region of interest" description="Disordered" evidence="4">
    <location>
        <begin position="1020"/>
        <end position="1050"/>
    </location>
</feature>
<feature type="compositionally biased region" description="Acidic residues" evidence="4">
    <location>
        <begin position="3648"/>
        <end position="3667"/>
    </location>
</feature>
<feature type="region of interest" description="Disordered" evidence="4">
    <location>
        <begin position="2358"/>
        <end position="2421"/>
    </location>
</feature>
<evidence type="ECO:0000256" key="3">
    <source>
        <dbReference type="ARBA" id="ARBA00023242"/>
    </source>
</evidence>
<dbReference type="PANTHER" id="PTHR12549">
    <property type="entry name" value="JMJC DOMAIN-CONTAINING HISTONE DEMETHYLATION PROTEIN"/>
    <property type="match status" value="1"/>
</dbReference>
<organism evidence="6 7">
    <name type="scientific">Astrephomene gubernaculifera</name>
    <dbReference type="NCBI Taxonomy" id="47775"/>
    <lineage>
        <taxon>Eukaryota</taxon>
        <taxon>Viridiplantae</taxon>
        <taxon>Chlorophyta</taxon>
        <taxon>core chlorophytes</taxon>
        <taxon>Chlorophyceae</taxon>
        <taxon>CS clade</taxon>
        <taxon>Chlamydomonadales</taxon>
        <taxon>Astrephomenaceae</taxon>
        <taxon>Astrephomene</taxon>
    </lineage>
</organism>
<dbReference type="GO" id="GO:0032454">
    <property type="term" value="F:histone H3K9 demethylase activity"/>
    <property type="evidence" value="ECO:0007669"/>
    <property type="project" value="InterPro"/>
</dbReference>
<feature type="region of interest" description="Disordered" evidence="4">
    <location>
        <begin position="792"/>
        <end position="820"/>
    </location>
</feature>
<evidence type="ECO:0000256" key="4">
    <source>
        <dbReference type="SAM" id="MobiDB-lite"/>
    </source>
</evidence>
<feature type="compositionally biased region" description="Polar residues" evidence="4">
    <location>
        <begin position="293"/>
        <end position="316"/>
    </location>
</feature>
<feature type="compositionally biased region" description="Polar residues" evidence="4">
    <location>
        <begin position="204"/>
        <end position="213"/>
    </location>
</feature>
<evidence type="ECO:0000256" key="1">
    <source>
        <dbReference type="ARBA" id="ARBA00004123"/>
    </source>
</evidence>
<keyword evidence="2" id="KW-0479">Metal-binding</keyword>
<feature type="region of interest" description="Disordered" evidence="4">
    <location>
        <begin position="553"/>
        <end position="672"/>
    </location>
</feature>
<feature type="region of interest" description="Disordered" evidence="4">
    <location>
        <begin position="1526"/>
        <end position="1648"/>
    </location>
</feature>
<feature type="compositionally biased region" description="Pro residues" evidence="4">
    <location>
        <begin position="68"/>
        <end position="82"/>
    </location>
</feature>
<protein>
    <recommendedName>
        <fullName evidence="5">JmjC domain-containing protein</fullName>
    </recommendedName>
</protein>
<feature type="compositionally biased region" description="Pro residues" evidence="4">
    <location>
        <begin position="1626"/>
        <end position="1640"/>
    </location>
</feature>
<feature type="compositionally biased region" description="Low complexity" evidence="4">
    <location>
        <begin position="2561"/>
        <end position="2581"/>
    </location>
</feature>
<dbReference type="GO" id="GO:0003712">
    <property type="term" value="F:transcription coregulator activity"/>
    <property type="evidence" value="ECO:0007669"/>
    <property type="project" value="TreeGrafter"/>
</dbReference>
<feature type="compositionally biased region" description="Gly residues" evidence="4">
    <location>
        <begin position="3242"/>
        <end position="3253"/>
    </location>
</feature>
<dbReference type="GO" id="GO:0031490">
    <property type="term" value="F:chromatin DNA binding"/>
    <property type="evidence" value="ECO:0007669"/>
    <property type="project" value="TreeGrafter"/>
</dbReference>
<feature type="region of interest" description="Disordered" evidence="4">
    <location>
        <begin position="447"/>
        <end position="468"/>
    </location>
</feature>
<feature type="compositionally biased region" description="Low complexity" evidence="4">
    <location>
        <begin position="3400"/>
        <end position="3412"/>
    </location>
</feature>
<feature type="region of interest" description="Disordered" evidence="4">
    <location>
        <begin position="846"/>
        <end position="868"/>
    </location>
</feature>
<feature type="compositionally biased region" description="Polar residues" evidence="4">
    <location>
        <begin position="1121"/>
        <end position="1135"/>
    </location>
</feature>
<feature type="compositionally biased region" description="Gly residues" evidence="4">
    <location>
        <begin position="1542"/>
        <end position="1552"/>
    </location>
</feature>
<feature type="compositionally biased region" description="Low complexity" evidence="4">
    <location>
        <begin position="553"/>
        <end position="570"/>
    </location>
</feature>
<dbReference type="EMBL" id="BMAR01000008">
    <property type="protein sequence ID" value="GFR44647.1"/>
    <property type="molecule type" value="Genomic_DNA"/>
</dbReference>
<feature type="compositionally biased region" description="Gly residues" evidence="4">
    <location>
        <begin position="3701"/>
        <end position="3710"/>
    </location>
</feature>
<feature type="region of interest" description="Disordered" evidence="4">
    <location>
        <begin position="2250"/>
        <end position="2334"/>
    </location>
</feature>
<accession>A0AAD3HL14</accession>
<feature type="compositionally biased region" description="Low complexity" evidence="4">
    <location>
        <begin position="56"/>
        <end position="67"/>
    </location>
</feature>
<feature type="region of interest" description="Disordered" evidence="4">
    <location>
        <begin position="2438"/>
        <end position="2600"/>
    </location>
</feature>
<feature type="compositionally biased region" description="Low complexity" evidence="4">
    <location>
        <begin position="616"/>
        <end position="632"/>
    </location>
</feature>
<dbReference type="GO" id="GO:0006357">
    <property type="term" value="P:regulation of transcription by RNA polymerase II"/>
    <property type="evidence" value="ECO:0007669"/>
    <property type="project" value="TreeGrafter"/>
</dbReference>
<feature type="compositionally biased region" description="Basic and acidic residues" evidence="4">
    <location>
        <begin position="24"/>
        <end position="38"/>
    </location>
</feature>
<feature type="region of interest" description="Disordered" evidence="4">
    <location>
        <begin position="1978"/>
        <end position="2043"/>
    </location>
</feature>
<feature type="compositionally biased region" description="Low complexity" evidence="4">
    <location>
        <begin position="2441"/>
        <end position="2455"/>
    </location>
</feature>
<feature type="compositionally biased region" description="Polar residues" evidence="4">
    <location>
        <begin position="128"/>
        <end position="137"/>
    </location>
</feature>
<comment type="subcellular location">
    <subcellularLocation>
        <location evidence="1">Nucleus</location>
    </subcellularLocation>
</comment>
<feature type="compositionally biased region" description="Low complexity" evidence="4">
    <location>
        <begin position="2131"/>
        <end position="2153"/>
    </location>
</feature>
<feature type="compositionally biased region" description="Low complexity" evidence="4">
    <location>
        <begin position="2541"/>
        <end position="2553"/>
    </location>
</feature>
<feature type="compositionally biased region" description="Low complexity" evidence="4">
    <location>
        <begin position="2003"/>
        <end position="2028"/>
    </location>
</feature>
<feature type="compositionally biased region" description="Low complexity" evidence="4">
    <location>
        <begin position="263"/>
        <end position="285"/>
    </location>
</feature>
<feature type="domain" description="JmjC" evidence="5">
    <location>
        <begin position="3339"/>
        <end position="3545"/>
    </location>
</feature>
<feature type="compositionally biased region" description="Low complexity" evidence="4">
    <location>
        <begin position="2250"/>
        <end position="2269"/>
    </location>
</feature>
<feature type="compositionally biased region" description="Polar residues" evidence="4">
    <location>
        <begin position="1442"/>
        <end position="1460"/>
    </location>
</feature>
<comment type="caution">
    <text evidence="6">The sequence shown here is derived from an EMBL/GenBank/DDBJ whole genome shotgun (WGS) entry which is preliminary data.</text>
</comment>
<dbReference type="PANTHER" id="PTHR12549:SF38">
    <property type="entry name" value="JMJC DOMAIN-CONTAINING HISTONE DEMETHYLASE 2, ISOFORM A"/>
    <property type="match status" value="1"/>
</dbReference>
<feature type="region of interest" description="Disordered" evidence="4">
    <location>
        <begin position="1"/>
        <end position="338"/>
    </location>
</feature>
<feature type="compositionally biased region" description="Low complexity" evidence="4">
    <location>
        <begin position="1245"/>
        <end position="1260"/>
    </location>
</feature>
<feature type="region of interest" description="Disordered" evidence="4">
    <location>
        <begin position="3239"/>
        <end position="3265"/>
    </location>
</feature>
<dbReference type="GO" id="GO:0000118">
    <property type="term" value="C:histone deacetylase complex"/>
    <property type="evidence" value="ECO:0007669"/>
    <property type="project" value="TreeGrafter"/>
</dbReference>
<feature type="compositionally biased region" description="Low complexity" evidence="4">
    <location>
        <begin position="1808"/>
        <end position="1849"/>
    </location>
</feature>
<feature type="compositionally biased region" description="Basic and acidic residues" evidence="4">
    <location>
        <begin position="101"/>
        <end position="126"/>
    </location>
</feature>
<dbReference type="Pfam" id="PF02373">
    <property type="entry name" value="JmjC"/>
    <property type="match status" value="1"/>
</dbReference>
<feature type="compositionally biased region" description="Low complexity" evidence="4">
    <location>
        <begin position="3157"/>
        <end position="3174"/>
    </location>
</feature>
<feature type="compositionally biased region" description="Low complexity" evidence="4">
    <location>
        <begin position="660"/>
        <end position="672"/>
    </location>
</feature>
<evidence type="ECO:0000313" key="6">
    <source>
        <dbReference type="EMBL" id="GFR44647.1"/>
    </source>
</evidence>
<feature type="compositionally biased region" description="Gly residues" evidence="4">
    <location>
        <begin position="3719"/>
        <end position="3732"/>
    </location>
</feature>
<feature type="region of interest" description="Disordered" evidence="4">
    <location>
        <begin position="482"/>
        <end position="520"/>
    </location>
</feature>
<feature type="compositionally biased region" description="Low complexity" evidence="4">
    <location>
        <begin position="1724"/>
        <end position="1746"/>
    </location>
</feature>
<reference evidence="6 7" key="1">
    <citation type="journal article" date="2021" name="Sci. Rep.">
        <title>Genome sequencing of the multicellular alga Astrephomene provides insights into convergent evolution of germ-soma differentiation.</title>
        <authorList>
            <person name="Yamashita S."/>
            <person name="Yamamoto K."/>
            <person name="Matsuzaki R."/>
            <person name="Suzuki S."/>
            <person name="Yamaguchi H."/>
            <person name="Hirooka S."/>
            <person name="Minakuchi Y."/>
            <person name="Miyagishima S."/>
            <person name="Kawachi M."/>
            <person name="Toyoda A."/>
            <person name="Nozaki H."/>
        </authorList>
    </citation>
    <scope>NUCLEOTIDE SEQUENCE [LARGE SCALE GENOMIC DNA]</scope>
    <source>
        <strain evidence="6 7">NIES-4017</strain>
    </source>
</reference>
<dbReference type="CDD" id="cd19757">
    <property type="entry name" value="Bbox1"/>
    <property type="match status" value="1"/>
</dbReference>
<dbReference type="Gene3D" id="2.60.120.650">
    <property type="entry name" value="Cupin"/>
    <property type="match status" value="1"/>
</dbReference>
<feature type="region of interest" description="Disordered" evidence="4">
    <location>
        <begin position="1442"/>
        <end position="1511"/>
    </location>
</feature>